<reference evidence="1 2" key="1">
    <citation type="journal article" date="2014" name="Genome Announc.">
        <title>Draft Genome Sequence of the Boron-Tolerant and Moderately Halotolerant Bacterium Gracilibacillus boraciitolerans JCM 21714T.</title>
        <authorList>
            <person name="Ahmed I."/>
            <person name="Oshima K."/>
            <person name="Suda W."/>
            <person name="Kitamura K."/>
            <person name="Iida T."/>
            <person name="Ohmori Y."/>
            <person name="Fujiwara T."/>
            <person name="Hattori M."/>
            <person name="Ohkuma M."/>
        </authorList>
    </citation>
    <scope>NUCLEOTIDE SEQUENCE [LARGE SCALE GENOMIC DNA]</scope>
    <source>
        <strain evidence="1 2">JCM 21714</strain>
    </source>
</reference>
<accession>W4VNK1</accession>
<dbReference type="AlphaFoldDB" id="W4VNK1"/>
<proteinExistence type="predicted"/>
<organism evidence="1 2">
    <name type="scientific">Gracilibacillus boraciitolerans JCM 21714</name>
    <dbReference type="NCBI Taxonomy" id="1298598"/>
    <lineage>
        <taxon>Bacteria</taxon>
        <taxon>Bacillati</taxon>
        <taxon>Bacillota</taxon>
        <taxon>Bacilli</taxon>
        <taxon>Bacillales</taxon>
        <taxon>Bacillaceae</taxon>
        <taxon>Gracilibacillus</taxon>
    </lineage>
</organism>
<protein>
    <submittedName>
        <fullName evidence="1">Uncharacterized protein</fullName>
    </submittedName>
</protein>
<evidence type="ECO:0000313" key="1">
    <source>
        <dbReference type="EMBL" id="GAE94746.1"/>
    </source>
</evidence>
<dbReference type="EMBL" id="BAVS01000030">
    <property type="protein sequence ID" value="GAE94746.1"/>
    <property type="molecule type" value="Genomic_DNA"/>
</dbReference>
<keyword evidence="2" id="KW-1185">Reference proteome</keyword>
<sequence>MYFQELHQILLQAFTVVYEQLDTNIARHLQEFTNDLDDSSQAINKFFQANR</sequence>
<comment type="caution">
    <text evidence="1">The sequence shown here is derived from an EMBL/GenBank/DDBJ whole genome shotgun (WGS) entry which is preliminary data.</text>
</comment>
<gene>
    <name evidence="1" type="ORF">JCM21714_3933</name>
</gene>
<dbReference type="Proteomes" id="UP000019102">
    <property type="component" value="Unassembled WGS sequence"/>
</dbReference>
<name>W4VNK1_9BACI</name>
<evidence type="ECO:0000313" key="2">
    <source>
        <dbReference type="Proteomes" id="UP000019102"/>
    </source>
</evidence>
<dbReference type="STRING" id="1298598.JCM21714_3933"/>